<sequence length="71" mass="8348">MNHNDHIMAYNIQFLKYTAKLSWDDAYLTHCYHCGLPNCIKDVFAQRKAGKPQESQSMKATVQIIHNCFWE</sequence>
<proteinExistence type="predicted"/>
<organism evidence="1 2">
    <name type="scientific">Leucocoprinus birnbaumii</name>
    <dbReference type="NCBI Taxonomy" id="56174"/>
    <lineage>
        <taxon>Eukaryota</taxon>
        <taxon>Fungi</taxon>
        <taxon>Dikarya</taxon>
        <taxon>Basidiomycota</taxon>
        <taxon>Agaricomycotina</taxon>
        <taxon>Agaricomycetes</taxon>
        <taxon>Agaricomycetidae</taxon>
        <taxon>Agaricales</taxon>
        <taxon>Agaricineae</taxon>
        <taxon>Agaricaceae</taxon>
        <taxon>Leucocoprinus</taxon>
    </lineage>
</organism>
<protein>
    <submittedName>
        <fullName evidence="1">Uncharacterized protein</fullName>
    </submittedName>
</protein>
<reference evidence="1" key="1">
    <citation type="submission" date="2022-07" db="EMBL/GenBank/DDBJ databases">
        <title>Genome Sequence of Leucocoprinus birnbaumii.</title>
        <authorList>
            <person name="Buettner E."/>
        </authorList>
    </citation>
    <scope>NUCLEOTIDE SEQUENCE</scope>
    <source>
        <strain evidence="1">VT141</strain>
    </source>
</reference>
<dbReference type="EMBL" id="JANIEX010001026">
    <property type="protein sequence ID" value="KAJ3561289.1"/>
    <property type="molecule type" value="Genomic_DNA"/>
</dbReference>
<evidence type="ECO:0000313" key="1">
    <source>
        <dbReference type="EMBL" id="KAJ3561289.1"/>
    </source>
</evidence>
<dbReference type="AlphaFoldDB" id="A0AAD5YS14"/>
<accession>A0AAD5YS14</accession>
<comment type="caution">
    <text evidence="1">The sequence shown here is derived from an EMBL/GenBank/DDBJ whole genome shotgun (WGS) entry which is preliminary data.</text>
</comment>
<name>A0AAD5YS14_9AGAR</name>
<dbReference type="Proteomes" id="UP001213000">
    <property type="component" value="Unassembled WGS sequence"/>
</dbReference>
<gene>
    <name evidence="1" type="ORF">NP233_g10284</name>
</gene>
<keyword evidence="2" id="KW-1185">Reference proteome</keyword>
<evidence type="ECO:0000313" key="2">
    <source>
        <dbReference type="Proteomes" id="UP001213000"/>
    </source>
</evidence>